<proteinExistence type="predicted"/>
<name>A0A183AV89_9TREM</name>
<dbReference type="InterPro" id="IPR000539">
    <property type="entry name" value="Frizzled/Smoothened_7TM"/>
</dbReference>
<dbReference type="AlphaFoldDB" id="A0A183AV89"/>
<dbReference type="GO" id="GO:0007166">
    <property type="term" value="P:cell surface receptor signaling pathway"/>
    <property type="evidence" value="ECO:0007669"/>
    <property type="project" value="InterPro"/>
</dbReference>
<dbReference type="EMBL" id="UZAN01049844">
    <property type="protein sequence ID" value="VDP87757.1"/>
    <property type="molecule type" value="Genomic_DNA"/>
</dbReference>
<evidence type="ECO:0000259" key="4">
    <source>
        <dbReference type="Pfam" id="PF01534"/>
    </source>
</evidence>
<reference evidence="7" key="1">
    <citation type="submission" date="2016-06" db="UniProtKB">
        <authorList>
            <consortium name="WormBaseParasite"/>
        </authorList>
    </citation>
    <scope>IDENTIFICATION</scope>
</reference>
<keyword evidence="3" id="KW-1133">Transmembrane helix</keyword>
<dbReference type="GO" id="GO:0016020">
    <property type="term" value="C:membrane"/>
    <property type="evidence" value="ECO:0007669"/>
    <property type="project" value="InterPro"/>
</dbReference>
<feature type="compositionally biased region" description="Basic and acidic residues" evidence="2">
    <location>
        <begin position="200"/>
        <end position="210"/>
    </location>
</feature>
<keyword evidence="3" id="KW-0812">Transmembrane</keyword>
<feature type="region of interest" description="Disordered" evidence="2">
    <location>
        <begin position="189"/>
        <end position="291"/>
    </location>
</feature>
<keyword evidence="3" id="KW-0472">Membrane</keyword>
<reference evidence="5 6" key="2">
    <citation type="submission" date="2018-11" db="EMBL/GenBank/DDBJ databases">
        <authorList>
            <consortium name="Pathogen Informatics"/>
        </authorList>
    </citation>
    <scope>NUCLEOTIDE SEQUENCE [LARGE SCALE GENOMIC DNA]</scope>
    <source>
        <strain evidence="5 6">Egypt</strain>
    </source>
</reference>
<evidence type="ECO:0000256" key="2">
    <source>
        <dbReference type="SAM" id="MobiDB-lite"/>
    </source>
</evidence>
<feature type="compositionally biased region" description="Basic residues" evidence="2">
    <location>
        <begin position="321"/>
        <end position="336"/>
    </location>
</feature>
<evidence type="ECO:0000313" key="7">
    <source>
        <dbReference type="WBParaSite" id="ECPE_0001090801-mRNA-1"/>
    </source>
</evidence>
<feature type="compositionally biased region" description="Low complexity" evidence="2">
    <location>
        <begin position="280"/>
        <end position="289"/>
    </location>
</feature>
<protein>
    <submittedName>
        <fullName evidence="7">Frizzled domain-containing protein</fullName>
    </submittedName>
</protein>
<dbReference type="OrthoDB" id="10064659at2759"/>
<evidence type="ECO:0000256" key="3">
    <source>
        <dbReference type="SAM" id="Phobius"/>
    </source>
</evidence>
<keyword evidence="6" id="KW-1185">Reference proteome</keyword>
<evidence type="ECO:0000313" key="5">
    <source>
        <dbReference type="EMBL" id="VDP87757.1"/>
    </source>
</evidence>
<feature type="region of interest" description="Disordered" evidence="2">
    <location>
        <begin position="309"/>
        <end position="336"/>
    </location>
</feature>
<feature type="compositionally biased region" description="Polar residues" evidence="2">
    <location>
        <begin position="234"/>
        <end position="279"/>
    </location>
</feature>
<sequence length="404" mass="44709">MGVRVATLKLQSRERMLFVEQFFTAPYSTESGLDLFRVLIVPNVERPATATRPYQTKVVLGGRPSGSTGFPWSADPSLFYIHVCFLLGCLAWLVPLLPGWGELVACREDGSVRTGEPQVSSGKTVLCVVNFILLYFPLMSICVWSNVLDYTLASRIQHVIQYLHVTLETLSASSRPSCPKQIMVSIPTEPPLLEQSTRQRSHDSCCREGSSRQSSSRHRRKKSVDPHQPHASLTCPSTATQPQNATQTDSNSKSPVDTSESTSIAQMTRSTGTQAETPMSQSISESSPSAADPVVLVAPGCTRVRPVATDAVSPSDDHRVTSRHISKSCKDKGKHKPLITGVTKKKHKHSRMTADWIDDEQAPLSQFPGGMSFFRFFLCSFSNYPFLLTNLAHLFTSQWKRVCY</sequence>
<feature type="transmembrane region" description="Helical" evidence="3">
    <location>
        <begin position="125"/>
        <end position="147"/>
    </location>
</feature>
<dbReference type="WBParaSite" id="ECPE_0001090801-mRNA-1">
    <property type="protein sequence ID" value="ECPE_0001090801-mRNA-1"/>
    <property type="gene ID" value="ECPE_0001090801"/>
</dbReference>
<dbReference type="Pfam" id="PF01534">
    <property type="entry name" value="Frizzled"/>
    <property type="match status" value="1"/>
</dbReference>
<dbReference type="Gene3D" id="1.20.1070.10">
    <property type="entry name" value="Rhodopsin 7-helix transmembrane proteins"/>
    <property type="match status" value="1"/>
</dbReference>
<gene>
    <name evidence="5" type="ORF">ECPE_LOCUS10874</name>
</gene>
<feature type="transmembrane region" description="Helical" evidence="3">
    <location>
        <begin position="79"/>
        <end position="104"/>
    </location>
</feature>
<feature type="domain" description="Frizzled/Smoothened 7TM" evidence="4">
    <location>
        <begin position="77"/>
        <end position="152"/>
    </location>
</feature>
<accession>A0A183AV89</accession>
<keyword evidence="1" id="KW-0675">Receptor</keyword>
<evidence type="ECO:0000313" key="6">
    <source>
        <dbReference type="Proteomes" id="UP000272942"/>
    </source>
</evidence>
<organism evidence="7">
    <name type="scientific">Echinostoma caproni</name>
    <dbReference type="NCBI Taxonomy" id="27848"/>
    <lineage>
        <taxon>Eukaryota</taxon>
        <taxon>Metazoa</taxon>
        <taxon>Spiralia</taxon>
        <taxon>Lophotrochozoa</taxon>
        <taxon>Platyhelminthes</taxon>
        <taxon>Trematoda</taxon>
        <taxon>Digenea</taxon>
        <taxon>Plagiorchiida</taxon>
        <taxon>Echinostomata</taxon>
        <taxon>Echinostomatoidea</taxon>
        <taxon>Echinostomatidae</taxon>
        <taxon>Echinostoma</taxon>
    </lineage>
</organism>
<dbReference type="Proteomes" id="UP000272942">
    <property type="component" value="Unassembled WGS sequence"/>
</dbReference>
<evidence type="ECO:0000256" key="1">
    <source>
        <dbReference type="ARBA" id="ARBA00023170"/>
    </source>
</evidence>